<gene>
    <name evidence="1" type="ORF">DW007_03015</name>
</gene>
<name>A0A415ME71_9FIRM</name>
<proteinExistence type="predicted"/>
<evidence type="ECO:0000313" key="2">
    <source>
        <dbReference type="Proteomes" id="UP000285201"/>
    </source>
</evidence>
<protein>
    <submittedName>
        <fullName evidence="1">Uncharacterized protein</fullName>
    </submittedName>
</protein>
<dbReference type="Proteomes" id="UP000285201">
    <property type="component" value="Unassembled WGS sequence"/>
</dbReference>
<reference evidence="1 2" key="1">
    <citation type="submission" date="2018-08" db="EMBL/GenBank/DDBJ databases">
        <title>A genome reference for cultivated species of the human gut microbiota.</title>
        <authorList>
            <person name="Zou Y."/>
            <person name="Xue W."/>
            <person name="Luo G."/>
        </authorList>
    </citation>
    <scope>NUCLEOTIDE SEQUENCE [LARGE SCALE GENOMIC DNA]</scope>
    <source>
        <strain evidence="1 2">AF36-7BH</strain>
    </source>
</reference>
<dbReference type="AlphaFoldDB" id="A0A415ME71"/>
<evidence type="ECO:0000313" key="1">
    <source>
        <dbReference type="EMBL" id="RHL71133.1"/>
    </source>
</evidence>
<accession>A0A415ME71</accession>
<dbReference type="EMBL" id="QROY01000002">
    <property type="protein sequence ID" value="RHL71133.1"/>
    <property type="molecule type" value="Genomic_DNA"/>
</dbReference>
<organism evidence="1 2">
    <name type="scientific">Lachnospira eligens</name>
    <dbReference type="NCBI Taxonomy" id="39485"/>
    <lineage>
        <taxon>Bacteria</taxon>
        <taxon>Bacillati</taxon>
        <taxon>Bacillota</taxon>
        <taxon>Clostridia</taxon>
        <taxon>Lachnospirales</taxon>
        <taxon>Lachnospiraceae</taxon>
        <taxon>Lachnospira</taxon>
    </lineage>
</organism>
<sequence length="276" mass="31985">MEKYLPTKRCRNLRQRYVKNNIDVNIKELIETDFPVAFIIHDYQSVYENAKSYDDFYGNGEYKMFSEEMRTYNGKLFKPVRISHGTAISTNFESFDYIKQRIQDYDPYWKGGEDFTEKSIVKESNIEECKQIIFSRAENYVIFDGKVWETCGEPMYNVTTFGLGHNHGGTGFFIQYNYNSNISNKNYFNALEREKAITYGKQVALNRGDTNSIDNMGEHDIIEVLMPEMVTRNPQKEHGEGDSFMNLIEDVITNTDSSMEAGLLTACLCANEISKE</sequence>
<comment type="caution">
    <text evidence="1">The sequence shown here is derived from an EMBL/GenBank/DDBJ whole genome shotgun (WGS) entry which is preliminary data.</text>
</comment>